<dbReference type="Proteomes" id="UP001596028">
    <property type="component" value="Unassembled WGS sequence"/>
</dbReference>
<dbReference type="Pfam" id="PF00440">
    <property type="entry name" value="TetR_N"/>
    <property type="match status" value="1"/>
</dbReference>
<evidence type="ECO:0000313" key="5">
    <source>
        <dbReference type="Proteomes" id="UP001596028"/>
    </source>
</evidence>
<dbReference type="InterPro" id="IPR039532">
    <property type="entry name" value="TetR_C_Firmicutes"/>
</dbReference>
<evidence type="ECO:0000256" key="1">
    <source>
        <dbReference type="ARBA" id="ARBA00023125"/>
    </source>
</evidence>
<reference evidence="5" key="1">
    <citation type="journal article" date="2019" name="Int. J. Syst. Evol. Microbiol.">
        <title>The Global Catalogue of Microorganisms (GCM) 10K type strain sequencing project: providing services to taxonomists for standard genome sequencing and annotation.</title>
        <authorList>
            <consortium name="The Broad Institute Genomics Platform"/>
            <consortium name="The Broad Institute Genome Sequencing Center for Infectious Disease"/>
            <person name="Wu L."/>
            <person name="Ma J."/>
        </authorList>
    </citation>
    <scope>NUCLEOTIDE SEQUENCE [LARGE SCALE GENOMIC DNA]</scope>
    <source>
        <strain evidence="5">CCUG 49571</strain>
    </source>
</reference>
<dbReference type="Pfam" id="PF14278">
    <property type="entry name" value="TetR_C_8"/>
    <property type="match status" value="1"/>
</dbReference>
<feature type="domain" description="HTH tetR-type" evidence="3">
    <location>
        <begin position="10"/>
        <end position="70"/>
    </location>
</feature>
<accession>A0ABV9FJP2</accession>
<dbReference type="Gene3D" id="1.10.357.10">
    <property type="entry name" value="Tetracycline Repressor, domain 2"/>
    <property type="match status" value="1"/>
</dbReference>
<dbReference type="RefSeq" id="WP_378101409.1">
    <property type="nucleotide sequence ID" value="NZ_JBHSEP010000025.1"/>
</dbReference>
<dbReference type="InterPro" id="IPR001647">
    <property type="entry name" value="HTH_TetR"/>
</dbReference>
<keyword evidence="1 2" id="KW-0238">DNA-binding</keyword>
<feature type="DNA-binding region" description="H-T-H motif" evidence="2">
    <location>
        <begin position="33"/>
        <end position="52"/>
    </location>
</feature>
<comment type="caution">
    <text evidence="4">The sequence shown here is derived from an EMBL/GenBank/DDBJ whole genome shotgun (WGS) entry which is preliminary data.</text>
</comment>
<protein>
    <submittedName>
        <fullName evidence="4">TetR/AcrR family transcriptional regulator</fullName>
    </submittedName>
</protein>
<proteinExistence type="predicted"/>
<organism evidence="4 5">
    <name type="scientific">Cohnella hongkongensis</name>
    <dbReference type="NCBI Taxonomy" id="178337"/>
    <lineage>
        <taxon>Bacteria</taxon>
        <taxon>Bacillati</taxon>
        <taxon>Bacillota</taxon>
        <taxon>Bacilli</taxon>
        <taxon>Bacillales</taxon>
        <taxon>Paenibacillaceae</taxon>
        <taxon>Cohnella</taxon>
    </lineage>
</organism>
<dbReference type="PANTHER" id="PTHR43479">
    <property type="entry name" value="ACREF/ENVCD OPERON REPRESSOR-RELATED"/>
    <property type="match status" value="1"/>
</dbReference>
<gene>
    <name evidence="4" type="ORF">ACFO3S_24360</name>
</gene>
<sequence length="211" mass="24363">MAEKMDRRQIRTKQLLHQALLDCIEDKGIDHVTVKDIAERANVNRGTFYLHYRDVPDMMDKVKNDMFGRVFEYVKRLDPRELNEYAYTGEPYPKIVALFEEVTRHANFFKVMLGPSGDLSYVMRLRNLMDSHLFNKLDYVLPEGAPTLVPREYLVAYMSSANFGMFLRWVQNGMRETPYEMALIATRLVNHGPIVSSGIRPQPNVEPSGGS</sequence>
<dbReference type="PROSITE" id="PS50977">
    <property type="entry name" value="HTH_TETR_2"/>
    <property type="match status" value="1"/>
</dbReference>
<evidence type="ECO:0000256" key="2">
    <source>
        <dbReference type="PROSITE-ProRule" id="PRU00335"/>
    </source>
</evidence>
<dbReference type="SUPFAM" id="SSF46689">
    <property type="entry name" value="Homeodomain-like"/>
    <property type="match status" value="1"/>
</dbReference>
<keyword evidence="5" id="KW-1185">Reference proteome</keyword>
<dbReference type="EMBL" id="JBHSEP010000025">
    <property type="protein sequence ID" value="MFC4601399.1"/>
    <property type="molecule type" value="Genomic_DNA"/>
</dbReference>
<name>A0ABV9FJP2_9BACL</name>
<dbReference type="PANTHER" id="PTHR43479:SF7">
    <property type="entry name" value="TETR-FAMILY TRANSCRIPTIONAL REGULATOR"/>
    <property type="match status" value="1"/>
</dbReference>
<dbReference type="InterPro" id="IPR009057">
    <property type="entry name" value="Homeodomain-like_sf"/>
</dbReference>
<evidence type="ECO:0000259" key="3">
    <source>
        <dbReference type="PROSITE" id="PS50977"/>
    </source>
</evidence>
<dbReference type="InterPro" id="IPR050624">
    <property type="entry name" value="HTH-type_Tx_Regulator"/>
</dbReference>
<evidence type="ECO:0000313" key="4">
    <source>
        <dbReference type="EMBL" id="MFC4601399.1"/>
    </source>
</evidence>